<dbReference type="AlphaFoldDB" id="A0A8S1ADV4"/>
<evidence type="ECO:0000313" key="3">
    <source>
        <dbReference type="Proteomes" id="UP000494256"/>
    </source>
</evidence>
<feature type="region of interest" description="Disordered" evidence="1">
    <location>
        <begin position="61"/>
        <end position="87"/>
    </location>
</feature>
<dbReference type="Proteomes" id="UP000494256">
    <property type="component" value="Unassembled WGS sequence"/>
</dbReference>
<reference evidence="2 3" key="1">
    <citation type="submission" date="2020-04" db="EMBL/GenBank/DDBJ databases">
        <authorList>
            <person name="Wallbank WR R."/>
            <person name="Pardo Diaz C."/>
            <person name="Kozak K."/>
            <person name="Martin S."/>
            <person name="Jiggins C."/>
            <person name="Moest M."/>
            <person name="Warren A I."/>
            <person name="Byers J.R.P. K."/>
            <person name="Montejo-Kovacevich G."/>
            <person name="Yen C E."/>
        </authorList>
    </citation>
    <scope>NUCLEOTIDE SEQUENCE [LARGE SCALE GENOMIC DNA]</scope>
</reference>
<organism evidence="2 3">
    <name type="scientific">Arctia plantaginis</name>
    <name type="common">Wood tiger moth</name>
    <name type="synonym">Phalaena plantaginis</name>
    <dbReference type="NCBI Taxonomy" id="874455"/>
    <lineage>
        <taxon>Eukaryota</taxon>
        <taxon>Metazoa</taxon>
        <taxon>Ecdysozoa</taxon>
        <taxon>Arthropoda</taxon>
        <taxon>Hexapoda</taxon>
        <taxon>Insecta</taxon>
        <taxon>Pterygota</taxon>
        <taxon>Neoptera</taxon>
        <taxon>Endopterygota</taxon>
        <taxon>Lepidoptera</taxon>
        <taxon>Glossata</taxon>
        <taxon>Ditrysia</taxon>
        <taxon>Noctuoidea</taxon>
        <taxon>Erebidae</taxon>
        <taxon>Arctiinae</taxon>
        <taxon>Arctia</taxon>
    </lineage>
</organism>
<name>A0A8S1ADV4_ARCPL</name>
<dbReference type="OrthoDB" id="10045365at2759"/>
<feature type="compositionally biased region" description="Basic and acidic residues" evidence="1">
    <location>
        <begin position="1"/>
        <end position="15"/>
    </location>
</feature>
<evidence type="ECO:0000313" key="2">
    <source>
        <dbReference type="EMBL" id="CAB3243210.1"/>
    </source>
</evidence>
<accession>A0A8S1ADV4</accession>
<feature type="region of interest" description="Disordered" evidence="1">
    <location>
        <begin position="1"/>
        <end position="36"/>
    </location>
</feature>
<protein>
    <submittedName>
        <fullName evidence="2">Uncharacterized protein</fullName>
    </submittedName>
</protein>
<comment type="caution">
    <text evidence="2">The sequence shown here is derived from an EMBL/GenBank/DDBJ whole genome shotgun (WGS) entry which is preliminary data.</text>
</comment>
<gene>
    <name evidence="2" type="ORF">APLA_LOCUS10271</name>
</gene>
<dbReference type="EMBL" id="CADEBD010000314">
    <property type="protein sequence ID" value="CAB3243210.1"/>
    <property type="molecule type" value="Genomic_DNA"/>
</dbReference>
<feature type="compositionally biased region" description="Basic and acidic residues" evidence="1">
    <location>
        <begin position="23"/>
        <end position="36"/>
    </location>
</feature>
<sequence length="87" mass="9942">MRRRDCDLRDDRGVPHDWPGVLHSDHGVPRGDHGVPHCDDGDIPHGLLERACFHGFDEELYSETSRHDPDHGHDADGFGQRLQQMPR</sequence>
<proteinExistence type="predicted"/>
<evidence type="ECO:0000256" key="1">
    <source>
        <dbReference type="SAM" id="MobiDB-lite"/>
    </source>
</evidence>
<feature type="compositionally biased region" description="Basic and acidic residues" evidence="1">
    <location>
        <begin position="64"/>
        <end position="76"/>
    </location>
</feature>